<comment type="caution">
    <text evidence="2">The sequence shown here is derived from an EMBL/GenBank/DDBJ whole genome shotgun (WGS) entry which is preliminary data.</text>
</comment>
<gene>
    <name evidence="2" type="ORF">ANCCAN_12148</name>
</gene>
<keyword evidence="1" id="KW-0472">Membrane</keyword>
<sequence length="280" mass="31415">MNDLRDAPIEVYVDDVIWTIEVSLYRGVADMAAQKALFGVPRWSSKFGCSKCYIAGQRVGSQRKWIATQEDDLSLRQPDSYVADGRLGRNGVPNLFGGECKFPDLRLDGESIEAVKKTLREMSSYTYSNAFILSLEDLRTSKAAELDEIAFVVFPLTAAVGVIPSPIVAASLLGYWLCVRIVSRSRSLTTTAIRNAQELARLTKNLWTSIAPQVFTMKCHVSQTLVTCTMTKHSMREEIECYGSVYQWSSAPFESHHRRLQIRVDQATTNSSKLIIERCL</sequence>
<accession>A0A368GFU4</accession>
<evidence type="ECO:0000256" key="1">
    <source>
        <dbReference type="SAM" id="Phobius"/>
    </source>
</evidence>
<evidence type="ECO:0000313" key="3">
    <source>
        <dbReference type="Proteomes" id="UP000252519"/>
    </source>
</evidence>
<dbReference type="EMBL" id="JOJR01000218">
    <property type="protein sequence ID" value="RCN41875.1"/>
    <property type="molecule type" value="Genomic_DNA"/>
</dbReference>
<keyword evidence="3" id="KW-1185">Reference proteome</keyword>
<reference evidence="2 3" key="1">
    <citation type="submission" date="2014-10" db="EMBL/GenBank/DDBJ databases">
        <title>Draft genome of the hookworm Ancylostoma caninum.</title>
        <authorList>
            <person name="Mitreva M."/>
        </authorList>
    </citation>
    <scope>NUCLEOTIDE SEQUENCE [LARGE SCALE GENOMIC DNA]</scope>
    <source>
        <strain evidence="2 3">Baltimore</strain>
    </source>
</reference>
<proteinExistence type="predicted"/>
<dbReference type="AlphaFoldDB" id="A0A368GFU4"/>
<organism evidence="2 3">
    <name type="scientific">Ancylostoma caninum</name>
    <name type="common">Dog hookworm</name>
    <dbReference type="NCBI Taxonomy" id="29170"/>
    <lineage>
        <taxon>Eukaryota</taxon>
        <taxon>Metazoa</taxon>
        <taxon>Ecdysozoa</taxon>
        <taxon>Nematoda</taxon>
        <taxon>Chromadorea</taxon>
        <taxon>Rhabditida</taxon>
        <taxon>Rhabditina</taxon>
        <taxon>Rhabditomorpha</taxon>
        <taxon>Strongyloidea</taxon>
        <taxon>Ancylostomatidae</taxon>
        <taxon>Ancylostomatinae</taxon>
        <taxon>Ancylostoma</taxon>
    </lineage>
</organism>
<keyword evidence="1" id="KW-0812">Transmembrane</keyword>
<feature type="transmembrane region" description="Helical" evidence="1">
    <location>
        <begin position="149"/>
        <end position="177"/>
    </location>
</feature>
<protein>
    <submittedName>
        <fullName evidence="2">Uncharacterized protein</fullName>
    </submittedName>
</protein>
<dbReference type="Proteomes" id="UP000252519">
    <property type="component" value="Unassembled WGS sequence"/>
</dbReference>
<name>A0A368GFU4_ANCCA</name>
<keyword evidence="1" id="KW-1133">Transmembrane helix</keyword>
<evidence type="ECO:0000313" key="2">
    <source>
        <dbReference type="EMBL" id="RCN41875.1"/>
    </source>
</evidence>
<dbReference type="OrthoDB" id="5873180at2759"/>